<proteinExistence type="predicted"/>
<protein>
    <submittedName>
        <fullName evidence="1">Unnamed protein product</fullName>
    </submittedName>
</protein>
<evidence type="ECO:0000313" key="2">
    <source>
        <dbReference type="Proteomes" id="UP001165120"/>
    </source>
</evidence>
<reference evidence="1" key="1">
    <citation type="submission" date="2023-04" db="EMBL/GenBank/DDBJ databases">
        <title>Candida boidinii NBRC 10035.</title>
        <authorList>
            <person name="Ichikawa N."/>
            <person name="Sato H."/>
            <person name="Tonouchi N."/>
        </authorList>
    </citation>
    <scope>NUCLEOTIDE SEQUENCE</scope>
    <source>
        <strain evidence="1">NBRC 10035</strain>
    </source>
</reference>
<keyword evidence="2" id="KW-1185">Reference proteome</keyword>
<accession>A0A9W6T9I4</accession>
<dbReference type="AlphaFoldDB" id="A0A9W6T9I4"/>
<gene>
    <name evidence="1" type="ORF">Cboi02_000690300</name>
</gene>
<sequence length="90" mass="9947">MTTNNTNEIVEVIPNNEILLKILNGKKDNGVKTKKAIILKVITEIFGNSEFNESANKMIRETPTPNKSIENKIEMNNLALLPNAANPKSA</sequence>
<name>A0A9W6T9I4_CANBO</name>
<evidence type="ECO:0000313" key="1">
    <source>
        <dbReference type="EMBL" id="GME83572.1"/>
    </source>
</evidence>
<dbReference type="EMBL" id="BSXN01006050">
    <property type="protein sequence ID" value="GME83572.1"/>
    <property type="molecule type" value="Genomic_DNA"/>
</dbReference>
<dbReference type="Proteomes" id="UP001165120">
    <property type="component" value="Unassembled WGS sequence"/>
</dbReference>
<comment type="caution">
    <text evidence="1">The sequence shown here is derived from an EMBL/GenBank/DDBJ whole genome shotgun (WGS) entry which is preliminary data.</text>
</comment>
<organism evidence="1 2">
    <name type="scientific">Candida boidinii</name>
    <name type="common">Yeast</name>
    <dbReference type="NCBI Taxonomy" id="5477"/>
    <lineage>
        <taxon>Eukaryota</taxon>
        <taxon>Fungi</taxon>
        <taxon>Dikarya</taxon>
        <taxon>Ascomycota</taxon>
        <taxon>Saccharomycotina</taxon>
        <taxon>Pichiomycetes</taxon>
        <taxon>Pichiales</taxon>
        <taxon>Pichiaceae</taxon>
        <taxon>Ogataea</taxon>
        <taxon>Ogataea/Candida clade</taxon>
    </lineage>
</organism>